<comment type="caution">
    <text evidence="2">The sequence shown here is derived from an EMBL/GenBank/DDBJ whole genome shotgun (WGS) entry which is preliminary data.</text>
</comment>
<protein>
    <submittedName>
        <fullName evidence="2">Uncharacterized protein</fullName>
    </submittedName>
</protein>
<accession>A0A9Q4APJ7</accession>
<feature type="transmembrane region" description="Helical" evidence="1">
    <location>
        <begin position="139"/>
        <end position="158"/>
    </location>
</feature>
<sequence length="200" mass="21804">MTNAEPLGYMGVNHPLYVTSANFVLRLKDKGVTAGPDALVVGRNGGTVSYPYSSIVDVNLLLNAIPRVGYMTQMIIRFRDGKRLRILNTDAGGTPDADQTQHYYRFKADFHQRLVASGAASNITFTSGYSPGRARVVKVIMAIAAAFFVGTPIIIFAMTGEAEALLICLAGLAFVVPFFRVSQRNAPQRYDPRSPPDMLD</sequence>
<dbReference type="Proteomes" id="UP001060275">
    <property type="component" value="Unassembled WGS sequence"/>
</dbReference>
<evidence type="ECO:0000313" key="2">
    <source>
        <dbReference type="EMBL" id="MCP8887396.1"/>
    </source>
</evidence>
<gene>
    <name evidence="2" type="ORF">NF348_09795</name>
</gene>
<name>A0A9Q4APJ7_9HYPH</name>
<feature type="transmembrane region" description="Helical" evidence="1">
    <location>
        <begin position="164"/>
        <end position="181"/>
    </location>
</feature>
<organism evidence="2 3">
    <name type="scientific">Devosia ureilytica</name>
    <dbReference type="NCBI Taxonomy" id="2952754"/>
    <lineage>
        <taxon>Bacteria</taxon>
        <taxon>Pseudomonadati</taxon>
        <taxon>Pseudomonadota</taxon>
        <taxon>Alphaproteobacteria</taxon>
        <taxon>Hyphomicrobiales</taxon>
        <taxon>Devosiaceae</taxon>
        <taxon>Devosia</taxon>
    </lineage>
</organism>
<evidence type="ECO:0000256" key="1">
    <source>
        <dbReference type="SAM" id="Phobius"/>
    </source>
</evidence>
<reference evidence="2" key="1">
    <citation type="submission" date="2022-06" db="EMBL/GenBank/DDBJ databases">
        <title>Devosia sp. XJ19-45 genome assembly.</title>
        <authorList>
            <person name="Li B."/>
            <person name="Cai M."/>
            <person name="Nie G."/>
            <person name="Li W."/>
        </authorList>
    </citation>
    <scope>NUCLEOTIDE SEQUENCE</scope>
    <source>
        <strain evidence="2">XJ19-45</strain>
    </source>
</reference>
<proteinExistence type="predicted"/>
<keyword evidence="3" id="KW-1185">Reference proteome</keyword>
<dbReference type="AlphaFoldDB" id="A0A9Q4APJ7"/>
<evidence type="ECO:0000313" key="3">
    <source>
        <dbReference type="Proteomes" id="UP001060275"/>
    </source>
</evidence>
<keyword evidence="1" id="KW-1133">Transmembrane helix</keyword>
<dbReference type="EMBL" id="JAMWDU010000003">
    <property type="protein sequence ID" value="MCP8887396.1"/>
    <property type="molecule type" value="Genomic_DNA"/>
</dbReference>
<keyword evidence="1" id="KW-0812">Transmembrane</keyword>
<keyword evidence="1" id="KW-0472">Membrane</keyword>
<dbReference type="RefSeq" id="WP_254674473.1">
    <property type="nucleotide sequence ID" value="NZ_JAMWDU010000003.1"/>
</dbReference>